<dbReference type="Proteomes" id="UP000709959">
    <property type="component" value="Unassembled WGS sequence"/>
</dbReference>
<dbReference type="Gene3D" id="1.10.287.3080">
    <property type="match status" value="1"/>
</dbReference>
<protein>
    <recommendedName>
        <fullName evidence="3">Cytochrome c7-like domain-containing protein</fullName>
    </recommendedName>
</protein>
<proteinExistence type="predicted"/>
<evidence type="ECO:0000313" key="2">
    <source>
        <dbReference type="Proteomes" id="UP000709959"/>
    </source>
</evidence>
<reference evidence="1 2" key="1">
    <citation type="submission" date="2020-10" db="EMBL/GenBank/DDBJ databases">
        <title>Connecting structure to function with the recovery of over 1000 high-quality activated sludge metagenome-assembled genomes encoding full-length rRNA genes using long-read sequencing.</title>
        <authorList>
            <person name="Singleton C.M."/>
            <person name="Petriglieri F."/>
            <person name="Kristensen J.M."/>
            <person name="Kirkegaard R.H."/>
            <person name="Michaelsen T.Y."/>
            <person name="Andersen M.H."/>
            <person name="Karst S.M."/>
            <person name="Dueholm M.S."/>
            <person name="Nielsen P.H."/>
            <person name="Albertsen M."/>
        </authorList>
    </citation>
    <scope>NUCLEOTIDE SEQUENCE [LARGE SCALE GENOMIC DNA]</scope>
    <source>
        <strain evidence="1">OdNE_18-Q3-R46-58_MAXAC.008</strain>
    </source>
</reference>
<gene>
    <name evidence="1" type="ORF">IPN91_15500</name>
</gene>
<evidence type="ECO:0000313" key="1">
    <source>
        <dbReference type="EMBL" id="MBK8573985.1"/>
    </source>
</evidence>
<comment type="caution">
    <text evidence="1">The sequence shown here is derived from an EMBL/GenBank/DDBJ whole genome shotgun (WGS) entry which is preliminary data.</text>
</comment>
<dbReference type="AlphaFoldDB" id="A0A936F593"/>
<name>A0A936F593_9BACT</name>
<dbReference type="SUPFAM" id="SSF48695">
    <property type="entry name" value="Multiheme cytochromes"/>
    <property type="match status" value="1"/>
</dbReference>
<accession>A0A936F593</accession>
<dbReference type="InterPro" id="IPR036280">
    <property type="entry name" value="Multihaem_cyt_sf"/>
</dbReference>
<organism evidence="1 2">
    <name type="scientific">Candidatus Geothrix odensensis</name>
    <dbReference type="NCBI Taxonomy" id="2954440"/>
    <lineage>
        <taxon>Bacteria</taxon>
        <taxon>Pseudomonadati</taxon>
        <taxon>Acidobacteriota</taxon>
        <taxon>Holophagae</taxon>
        <taxon>Holophagales</taxon>
        <taxon>Holophagaceae</taxon>
        <taxon>Geothrix</taxon>
    </lineage>
</organism>
<evidence type="ECO:0008006" key="3">
    <source>
        <dbReference type="Google" id="ProtNLM"/>
    </source>
</evidence>
<sequence length="157" mass="17168">MRLLLAGCFALGLAAAPPPDPTECVACHDTIDLAKFRTRTHGKLGCVTCHTAITTLPHPEKLPPPQCVRCHDHEGQDYGNSVHGVARKQGKDHAPSCVTCHGHAHDVVPKNHPDSKVARKNMDATCGKCHDQEHLRKLSTRLPKRASRMDLKKMPGK</sequence>
<dbReference type="EMBL" id="JADKCH010000033">
    <property type="protein sequence ID" value="MBK8573985.1"/>
    <property type="molecule type" value="Genomic_DNA"/>
</dbReference>